<dbReference type="Gramene" id="KFK29163">
    <property type="protein sequence ID" value="KFK29163"/>
    <property type="gene ID" value="AALP_AA7G097500"/>
</dbReference>
<keyword evidence="2" id="KW-0732">Signal</keyword>
<reference evidence="4" key="1">
    <citation type="journal article" date="2015" name="Nat. Plants">
        <title>Genome expansion of Arabis alpina linked with retrotransposition and reduced symmetric DNA methylation.</title>
        <authorList>
            <person name="Willing E.M."/>
            <person name="Rawat V."/>
            <person name="Mandakova T."/>
            <person name="Maumus F."/>
            <person name="James G.V."/>
            <person name="Nordstroem K.J."/>
            <person name="Becker C."/>
            <person name="Warthmann N."/>
            <person name="Chica C."/>
            <person name="Szarzynska B."/>
            <person name="Zytnicki M."/>
            <person name="Albani M.C."/>
            <person name="Kiefer C."/>
            <person name="Bergonzi S."/>
            <person name="Castaings L."/>
            <person name="Mateos J.L."/>
            <person name="Berns M.C."/>
            <person name="Bujdoso N."/>
            <person name="Piofczyk T."/>
            <person name="de Lorenzo L."/>
            <person name="Barrero-Sicilia C."/>
            <person name="Mateos I."/>
            <person name="Piednoel M."/>
            <person name="Hagmann J."/>
            <person name="Chen-Min-Tao R."/>
            <person name="Iglesias-Fernandez R."/>
            <person name="Schuster S.C."/>
            <person name="Alonso-Blanco C."/>
            <person name="Roudier F."/>
            <person name="Carbonero P."/>
            <person name="Paz-Ares J."/>
            <person name="Davis S.J."/>
            <person name="Pecinka A."/>
            <person name="Quesneville H."/>
            <person name="Colot V."/>
            <person name="Lysak M.A."/>
            <person name="Weigel D."/>
            <person name="Coupland G."/>
            <person name="Schneeberger K."/>
        </authorList>
    </citation>
    <scope>NUCLEOTIDE SEQUENCE [LARGE SCALE GENOMIC DNA]</scope>
    <source>
        <strain evidence="4">cv. Pajares</strain>
    </source>
</reference>
<dbReference type="AlphaFoldDB" id="A0A087GH11"/>
<keyword evidence="4" id="KW-1185">Reference proteome</keyword>
<proteinExistence type="predicted"/>
<feature type="chain" id="PRO_5001822091" evidence="2">
    <location>
        <begin position="21"/>
        <end position="250"/>
    </location>
</feature>
<evidence type="ECO:0000256" key="1">
    <source>
        <dbReference type="SAM" id="MobiDB-lite"/>
    </source>
</evidence>
<evidence type="ECO:0000313" key="4">
    <source>
        <dbReference type="Proteomes" id="UP000029120"/>
    </source>
</evidence>
<sequence length="250" mass="27523">MTMAGTCKLVALIMLGAELGINFSVEKYEQIFVMEEGQFLGRFYNNMKVGFPHPPPPPLADLPFREDLNRLRAGNHRWDDLSYSRICRSHDRLDIWNIEYCSAEMRGATPGIPAFYTPSIAIRLRKSRRLSEVSSRSDAEVTADPSAIVVIEDTEDNIEGISLPNQGKNLAVTDGSQKISSAIDAANMQRADDASARGSDPGEANEPKGHGDASRSKGKGKVDPVHKKAEKKRIVAKAKADLEARRILAF</sequence>
<dbReference type="Proteomes" id="UP000029120">
    <property type="component" value="Chromosome 7"/>
</dbReference>
<protein>
    <submittedName>
        <fullName evidence="3">Uncharacterized protein</fullName>
    </submittedName>
</protein>
<feature type="region of interest" description="Disordered" evidence="1">
    <location>
        <begin position="187"/>
        <end position="233"/>
    </location>
</feature>
<organism evidence="3 4">
    <name type="scientific">Arabis alpina</name>
    <name type="common">Alpine rock-cress</name>
    <dbReference type="NCBI Taxonomy" id="50452"/>
    <lineage>
        <taxon>Eukaryota</taxon>
        <taxon>Viridiplantae</taxon>
        <taxon>Streptophyta</taxon>
        <taxon>Embryophyta</taxon>
        <taxon>Tracheophyta</taxon>
        <taxon>Spermatophyta</taxon>
        <taxon>Magnoliopsida</taxon>
        <taxon>eudicotyledons</taxon>
        <taxon>Gunneridae</taxon>
        <taxon>Pentapetalae</taxon>
        <taxon>rosids</taxon>
        <taxon>malvids</taxon>
        <taxon>Brassicales</taxon>
        <taxon>Brassicaceae</taxon>
        <taxon>Arabideae</taxon>
        <taxon>Arabis</taxon>
    </lineage>
</organism>
<feature type="compositionally biased region" description="Basic and acidic residues" evidence="1">
    <location>
        <begin position="205"/>
        <end position="227"/>
    </location>
</feature>
<name>A0A087GH11_ARAAL</name>
<gene>
    <name evidence="3" type="ordered locus">AALP_Aa7g097500</name>
</gene>
<accession>A0A087GH11</accession>
<dbReference type="EMBL" id="CM002875">
    <property type="protein sequence ID" value="KFK29163.1"/>
    <property type="molecule type" value="Genomic_DNA"/>
</dbReference>
<evidence type="ECO:0000313" key="3">
    <source>
        <dbReference type="EMBL" id="KFK29163.1"/>
    </source>
</evidence>
<feature type="signal peptide" evidence="2">
    <location>
        <begin position="1"/>
        <end position="20"/>
    </location>
</feature>
<evidence type="ECO:0000256" key="2">
    <source>
        <dbReference type="SAM" id="SignalP"/>
    </source>
</evidence>